<accession>A0A6V7PLL2</accession>
<name>A0A6V7PLL2_ANACO</name>
<feature type="region of interest" description="Disordered" evidence="1">
    <location>
        <begin position="1"/>
        <end position="31"/>
    </location>
</feature>
<gene>
    <name evidence="2" type="ORF">CB5_LOCUS14932</name>
</gene>
<sequence length="180" mass="17719">MDPRAEAKRPAPLSIDLNEIPPPPSSCETPTAEAAAAAAAAAAARSSPLDAYALACSYHAAVAPAAGLPEEFPGEAGVGAPPQPCALCGLPEVQGLPWCATVASAGSTSFASANRGRRAAPRTGSARPARPAGRPQSGGASARRGCWTSTPCPSAKGTATRSSLVAGTAAVTGISKLIYS</sequence>
<protein>
    <submittedName>
        <fullName evidence="2">Uncharacterized protein</fullName>
    </submittedName>
</protein>
<organism evidence="2">
    <name type="scientific">Ananas comosus var. bracteatus</name>
    <name type="common">red pineapple</name>
    <dbReference type="NCBI Taxonomy" id="296719"/>
    <lineage>
        <taxon>Eukaryota</taxon>
        <taxon>Viridiplantae</taxon>
        <taxon>Streptophyta</taxon>
        <taxon>Embryophyta</taxon>
        <taxon>Tracheophyta</taxon>
        <taxon>Spermatophyta</taxon>
        <taxon>Magnoliopsida</taxon>
        <taxon>Liliopsida</taxon>
        <taxon>Poales</taxon>
        <taxon>Bromeliaceae</taxon>
        <taxon>Bromelioideae</taxon>
        <taxon>Ananas</taxon>
    </lineage>
</organism>
<reference evidence="2" key="1">
    <citation type="submission" date="2020-07" db="EMBL/GenBank/DDBJ databases">
        <authorList>
            <person name="Lin J."/>
        </authorList>
    </citation>
    <scope>NUCLEOTIDE SEQUENCE</scope>
</reference>
<feature type="region of interest" description="Disordered" evidence="1">
    <location>
        <begin position="110"/>
        <end position="146"/>
    </location>
</feature>
<dbReference type="EMBL" id="LR862149">
    <property type="protein sequence ID" value="CAD1831721.1"/>
    <property type="molecule type" value="Genomic_DNA"/>
</dbReference>
<proteinExistence type="predicted"/>
<evidence type="ECO:0000256" key="1">
    <source>
        <dbReference type="SAM" id="MobiDB-lite"/>
    </source>
</evidence>
<evidence type="ECO:0000313" key="2">
    <source>
        <dbReference type="EMBL" id="CAD1831721.1"/>
    </source>
</evidence>
<dbReference type="AlphaFoldDB" id="A0A6V7PLL2"/>